<dbReference type="InterPro" id="IPR000792">
    <property type="entry name" value="Tscrpt_reg_LuxR_C"/>
</dbReference>
<dbReference type="Proteomes" id="UP000251120">
    <property type="component" value="Chromosome"/>
</dbReference>
<dbReference type="OrthoDB" id="5654355at2"/>
<proteinExistence type="predicted"/>
<dbReference type="Pfam" id="PF00196">
    <property type="entry name" value="GerE"/>
    <property type="match status" value="1"/>
</dbReference>
<dbReference type="EMBL" id="CP043424">
    <property type="protein sequence ID" value="QIW12245.1"/>
    <property type="molecule type" value="Genomic_DNA"/>
</dbReference>
<feature type="domain" description="HTH luxR-type" evidence="1">
    <location>
        <begin position="18"/>
        <end position="88"/>
    </location>
</feature>
<keyword evidence="5" id="KW-1185">Reference proteome</keyword>
<evidence type="ECO:0000313" key="3">
    <source>
        <dbReference type="EMBL" id="QIW12245.1"/>
    </source>
</evidence>
<dbReference type="PROSITE" id="PS50043">
    <property type="entry name" value="HTH_LUXR_2"/>
    <property type="match status" value="1"/>
</dbReference>
<dbReference type="PRINTS" id="PR00038">
    <property type="entry name" value="HTHLUXR"/>
</dbReference>
<organism evidence="2 4">
    <name type="scientific">Francisella adeliensis</name>
    <dbReference type="NCBI Taxonomy" id="2007306"/>
    <lineage>
        <taxon>Bacteria</taxon>
        <taxon>Pseudomonadati</taxon>
        <taxon>Pseudomonadota</taxon>
        <taxon>Gammaproteobacteria</taxon>
        <taxon>Thiotrichales</taxon>
        <taxon>Francisellaceae</taxon>
        <taxon>Francisella</taxon>
    </lineage>
</organism>
<dbReference type="SUPFAM" id="SSF46894">
    <property type="entry name" value="C-terminal effector domain of the bipartite response regulators"/>
    <property type="match status" value="1"/>
</dbReference>
<reference evidence="3 5" key="2">
    <citation type="submission" date="2019-08" db="EMBL/GenBank/DDBJ databases">
        <title>Complete genome sequences of Francisella adeliensis (FSC1325 and FSC1326).</title>
        <authorList>
            <person name="Ohrman C."/>
            <person name="Uneklint I."/>
            <person name="Vallesi A."/>
            <person name="Karlsson L."/>
            <person name="Sjodin A."/>
        </authorList>
    </citation>
    <scope>NUCLEOTIDE SEQUENCE [LARGE SCALE GENOMIC DNA]</scope>
    <source>
        <strain evidence="3 5">FSC1325</strain>
    </source>
</reference>
<dbReference type="SMART" id="SM00421">
    <property type="entry name" value="HTH_LUXR"/>
    <property type="match status" value="1"/>
</dbReference>
<dbReference type="AlphaFoldDB" id="A0A2Z4XZD1"/>
<accession>A0A2Z4XZD1</accession>
<gene>
    <name evidence="2" type="ORF">CDH04_06090</name>
    <name evidence="3" type="ORF">FZC43_06095</name>
</gene>
<protein>
    <submittedName>
        <fullName evidence="3">Helix-turn-helix transcriptional regulator</fullName>
    </submittedName>
</protein>
<evidence type="ECO:0000313" key="2">
    <source>
        <dbReference type="EMBL" id="AXA34008.1"/>
    </source>
</evidence>
<dbReference type="GO" id="GO:0006355">
    <property type="term" value="P:regulation of DNA-templated transcription"/>
    <property type="evidence" value="ECO:0007669"/>
    <property type="project" value="InterPro"/>
</dbReference>
<dbReference type="EMBL" id="CP021781">
    <property type="protein sequence ID" value="AXA34008.1"/>
    <property type="molecule type" value="Genomic_DNA"/>
</dbReference>
<dbReference type="KEGG" id="fad:CDH04_06090"/>
<evidence type="ECO:0000259" key="1">
    <source>
        <dbReference type="PROSITE" id="PS50043"/>
    </source>
</evidence>
<dbReference type="GO" id="GO:0003677">
    <property type="term" value="F:DNA binding"/>
    <property type="evidence" value="ECO:0007669"/>
    <property type="project" value="InterPro"/>
</dbReference>
<evidence type="ECO:0000313" key="5">
    <source>
        <dbReference type="Proteomes" id="UP000681131"/>
    </source>
</evidence>
<reference evidence="2 4" key="1">
    <citation type="submission" date="2017-06" db="EMBL/GenBank/DDBJ databases">
        <title>Complete genome of Francisella adeliensis.</title>
        <authorList>
            <person name="Vallesi A."/>
            <person name="Sjodin A."/>
        </authorList>
    </citation>
    <scope>NUCLEOTIDE SEQUENCE [LARGE SCALE GENOMIC DNA]</scope>
    <source>
        <strain evidence="2 4">FDC440</strain>
    </source>
</reference>
<name>A0A2Z4XZD1_9GAMM</name>
<sequence>MSLKIFNFKKNVKNLRLTQQSFIDLYDINITNREKDISLQLASNKTSKQIALSLGLSYRTVEQYIDNLKNKFGVFSKQDLESKLREMFA</sequence>
<dbReference type="InterPro" id="IPR016032">
    <property type="entry name" value="Sig_transdc_resp-reg_C-effctor"/>
</dbReference>
<dbReference type="Proteomes" id="UP000681131">
    <property type="component" value="Chromosome"/>
</dbReference>
<dbReference type="InterPro" id="IPR036388">
    <property type="entry name" value="WH-like_DNA-bd_sf"/>
</dbReference>
<evidence type="ECO:0000313" key="4">
    <source>
        <dbReference type="Proteomes" id="UP000251120"/>
    </source>
</evidence>
<dbReference type="Gene3D" id="1.10.10.10">
    <property type="entry name" value="Winged helix-like DNA-binding domain superfamily/Winged helix DNA-binding domain"/>
    <property type="match status" value="1"/>
</dbReference>